<evidence type="ECO:0000313" key="2">
    <source>
        <dbReference type="EMBL" id="GAA3760946.1"/>
    </source>
</evidence>
<dbReference type="RefSeq" id="WP_127454905.1">
    <property type="nucleotide sequence ID" value="NZ_BAABEP010000090.1"/>
</dbReference>
<gene>
    <name evidence="2" type="ORF">GCM10023082_63840</name>
</gene>
<dbReference type="EMBL" id="BAABEP010000090">
    <property type="protein sequence ID" value="GAA3760946.1"/>
    <property type="molecule type" value="Genomic_DNA"/>
</dbReference>
<feature type="region of interest" description="Disordered" evidence="1">
    <location>
        <begin position="1"/>
        <end position="22"/>
    </location>
</feature>
<reference evidence="3" key="1">
    <citation type="journal article" date="2019" name="Int. J. Syst. Evol. Microbiol.">
        <title>The Global Catalogue of Microorganisms (GCM) 10K type strain sequencing project: providing services to taxonomists for standard genome sequencing and annotation.</title>
        <authorList>
            <consortium name="The Broad Institute Genomics Platform"/>
            <consortium name="The Broad Institute Genome Sequencing Center for Infectious Disease"/>
            <person name="Wu L."/>
            <person name="Ma J."/>
        </authorList>
    </citation>
    <scope>NUCLEOTIDE SEQUENCE [LARGE SCALE GENOMIC DNA]</scope>
    <source>
        <strain evidence="3">JCM 30846</strain>
    </source>
</reference>
<keyword evidence="3" id="KW-1185">Reference proteome</keyword>
<proteinExistence type="predicted"/>
<evidence type="ECO:0000256" key="1">
    <source>
        <dbReference type="SAM" id="MobiDB-lite"/>
    </source>
</evidence>
<organism evidence="2 3">
    <name type="scientific">Streptomyces tremellae</name>
    <dbReference type="NCBI Taxonomy" id="1124239"/>
    <lineage>
        <taxon>Bacteria</taxon>
        <taxon>Bacillati</taxon>
        <taxon>Actinomycetota</taxon>
        <taxon>Actinomycetes</taxon>
        <taxon>Kitasatosporales</taxon>
        <taxon>Streptomycetaceae</taxon>
        <taxon>Streptomyces</taxon>
    </lineage>
</organism>
<sequence>MSTPPGFHRVKSHLRRNPTAPAAKKGGVWIVLGVLAALYLAGQADGQEPPEQAPAVTQQGSR</sequence>
<comment type="caution">
    <text evidence="2">The sequence shown here is derived from an EMBL/GenBank/DDBJ whole genome shotgun (WGS) entry which is preliminary data.</text>
</comment>
<accession>A0ABP7GBH5</accession>
<evidence type="ECO:0000313" key="3">
    <source>
        <dbReference type="Proteomes" id="UP001499884"/>
    </source>
</evidence>
<name>A0ABP7GBH5_9ACTN</name>
<protein>
    <submittedName>
        <fullName evidence="2">Uncharacterized protein</fullName>
    </submittedName>
</protein>
<dbReference type="Proteomes" id="UP001499884">
    <property type="component" value="Unassembled WGS sequence"/>
</dbReference>